<dbReference type="EMBL" id="JBHTBW010000004">
    <property type="protein sequence ID" value="MFC7439750.1"/>
    <property type="molecule type" value="Genomic_DNA"/>
</dbReference>
<keyword evidence="2" id="KW-1185">Reference proteome</keyword>
<protein>
    <recommendedName>
        <fullName evidence="3">HPt domain-containing protein</fullName>
    </recommendedName>
</protein>
<organism evidence="1 2">
    <name type="scientific">Laceyella putida</name>
    <dbReference type="NCBI Taxonomy" id="110101"/>
    <lineage>
        <taxon>Bacteria</taxon>
        <taxon>Bacillati</taxon>
        <taxon>Bacillota</taxon>
        <taxon>Bacilli</taxon>
        <taxon>Bacillales</taxon>
        <taxon>Thermoactinomycetaceae</taxon>
        <taxon>Laceyella</taxon>
    </lineage>
</organism>
<sequence length="61" mass="6858">MIAGYQELIQFVEANEQALAAIYPKDPKLIQVTAHVLQGRIQTVSIFLEKAIREQICCGKQ</sequence>
<evidence type="ECO:0008006" key="3">
    <source>
        <dbReference type="Google" id="ProtNLM"/>
    </source>
</evidence>
<proteinExistence type="predicted"/>
<reference evidence="2" key="1">
    <citation type="journal article" date="2019" name="Int. J. Syst. Evol. Microbiol.">
        <title>The Global Catalogue of Microorganisms (GCM) 10K type strain sequencing project: providing services to taxonomists for standard genome sequencing and annotation.</title>
        <authorList>
            <consortium name="The Broad Institute Genomics Platform"/>
            <consortium name="The Broad Institute Genome Sequencing Center for Infectious Disease"/>
            <person name="Wu L."/>
            <person name="Ma J."/>
        </authorList>
    </citation>
    <scope>NUCLEOTIDE SEQUENCE [LARGE SCALE GENOMIC DNA]</scope>
    <source>
        <strain evidence="2">CGMCC 1.12942</strain>
    </source>
</reference>
<dbReference type="RefSeq" id="WP_379862934.1">
    <property type="nucleotide sequence ID" value="NZ_JBHTBW010000004.1"/>
</dbReference>
<gene>
    <name evidence="1" type="ORF">ACFQNG_01025</name>
</gene>
<name>A0ABW2RFQ7_9BACL</name>
<evidence type="ECO:0000313" key="2">
    <source>
        <dbReference type="Proteomes" id="UP001596500"/>
    </source>
</evidence>
<dbReference type="Proteomes" id="UP001596500">
    <property type="component" value="Unassembled WGS sequence"/>
</dbReference>
<comment type="caution">
    <text evidence="1">The sequence shown here is derived from an EMBL/GenBank/DDBJ whole genome shotgun (WGS) entry which is preliminary data.</text>
</comment>
<evidence type="ECO:0000313" key="1">
    <source>
        <dbReference type="EMBL" id="MFC7439750.1"/>
    </source>
</evidence>
<accession>A0ABW2RFQ7</accession>